<proteinExistence type="predicted"/>
<organism evidence="2">
    <name type="scientific">viral metagenome</name>
    <dbReference type="NCBI Taxonomy" id="1070528"/>
    <lineage>
        <taxon>unclassified sequences</taxon>
        <taxon>metagenomes</taxon>
        <taxon>organismal metagenomes</taxon>
    </lineage>
</organism>
<evidence type="ECO:0000313" key="2">
    <source>
        <dbReference type="EMBL" id="QHT09424.1"/>
    </source>
</evidence>
<accession>A0A6C0D016</accession>
<dbReference type="EMBL" id="MN739511">
    <property type="protein sequence ID" value="QHT09424.1"/>
    <property type="molecule type" value="Genomic_DNA"/>
</dbReference>
<feature type="transmembrane region" description="Helical" evidence="1">
    <location>
        <begin position="39"/>
        <end position="60"/>
    </location>
</feature>
<dbReference type="AlphaFoldDB" id="A0A6C0D016"/>
<evidence type="ECO:0000256" key="1">
    <source>
        <dbReference type="SAM" id="Phobius"/>
    </source>
</evidence>
<keyword evidence="1" id="KW-0812">Transmembrane</keyword>
<sequence length="191" mass="22724">MPRIPEPEQLNTSVPTNESFPDNQESGLMYQIKSIYYRYRGWFILLIILLILLILGYIGYKVYILYNPSKYAILISKDKDKDKYYMSKGNDKDGHFIKEKIQVQIIETNDPDIYLKLQYNEDKKNRKDSEENINTITFKKYKFIMKERGKEFNADVDYTYYDNAVIAILDNLSNNMDKFNIKIDSELFPDN</sequence>
<keyword evidence="1" id="KW-1133">Transmembrane helix</keyword>
<keyword evidence="1" id="KW-0472">Membrane</keyword>
<reference evidence="2" key="1">
    <citation type="journal article" date="2020" name="Nature">
        <title>Giant virus diversity and host interactions through global metagenomics.</title>
        <authorList>
            <person name="Schulz F."/>
            <person name="Roux S."/>
            <person name="Paez-Espino D."/>
            <person name="Jungbluth S."/>
            <person name="Walsh D.A."/>
            <person name="Denef V.J."/>
            <person name="McMahon K.D."/>
            <person name="Konstantinidis K.T."/>
            <person name="Eloe-Fadrosh E.A."/>
            <person name="Kyrpides N.C."/>
            <person name="Woyke T."/>
        </authorList>
    </citation>
    <scope>NUCLEOTIDE SEQUENCE</scope>
    <source>
        <strain evidence="2">GVMAG-M-3300023110-24</strain>
    </source>
</reference>
<name>A0A6C0D016_9ZZZZ</name>
<protein>
    <submittedName>
        <fullName evidence="2">Uncharacterized protein</fullName>
    </submittedName>
</protein>